<proteinExistence type="predicted"/>
<accession>R4S1K8</accession>
<organism evidence="1 2">
    <name type="scientific">Strawberry lethal yellows phytoplasma (CPA) str. NZSb11</name>
    <dbReference type="NCBI Taxonomy" id="980422"/>
    <lineage>
        <taxon>Bacteria</taxon>
        <taxon>Bacillati</taxon>
        <taxon>Mycoplasmatota</taxon>
        <taxon>Mollicutes</taxon>
        <taxon>Acholeplasmatales</taxon>
        <taxon>Acholeplasmataceae</taxon>
        <taxon>Candidatus Phytoplasma</taxon>
        <taxon>16SrXII (Stolbur group)</taxon>
    </lineage>
</organism>
<protein>
    <submittedName>
        <fullName evidence="1">Uncharacterized protein</fullName>
    </submittedName>
</protein>
<dbReference type="EMBL" id="CP002548">
    <property type="protein sequence ID" value="AGL90668.1"/>
    <property type="molecule type" value="Genomic_DNA"/>
</dbReference>
<gene>
    <name evidence="1" type="ORF">SLY_0752</name>
</gene>
<keyword evidence="2" id="KW-1185">Reference proteome</keyword>
<reference evidence="1 2" key="1">
    <citation type="journal article" date="2013" name="BMC Genomics">
        <title>Comparison of the complete genome sequence of two closely related isolates of 'Candidatus Phytoplasma australiense' reveals genome plasticity.</title>
        <authorList>
            <person name="Andersen M.T."/>
            <person name="Liefting L.W."/>
            <person name="Havukkala I."/>
            <person name="Beever R.E."/>
        </authorList>
    </citation>
    <scope>NUCLEOTIDE SEQUENCE [LARGE SCALE GENOMIC DNA]</scope>
    <source>
        <strain evidence="1 2">NZSb11</strain>
    </source>
</reference>
<name>R4S1K8_PHYAS</name>
<dbReference type="AlphaFoldDB" id="R4S1K8"/>
<dbReference type="KEGG" id="nzs:SLY_0752"/>
<dbReference type="Proteomes" id="UP000013941">
    <property type="component" value="Chromosome"/>
</dbReference>
<evidence type="ECO:0000313" key="2">
    <source>
        <dbReference type="Proteomes" id="UP000013941"/>
    </source>
</evidence>
<dbReference type="HOGENOM" id="CLU_3384070_0_0_14"/>
<evidence type="ECO:0000313" key="1">
    <source>
        <dbReference type="EMBL" id="AGL90668.1"/>
    </source>
</evidence>
<sequence length="33" mass="3897">MFVCHLAKKSSLLMLFWLDALFFQACEENLFSL</sequence>